<keyword evidence="2" id="KW-0547">Nucleotide-binding</keyword>
<keyword evidence="5" id="KW-1185">Reference proteome</keyword>
<proteinExistence type="inferred from homology"/>
<dbReference type="GO" id="GO:0005524">
    <property type="term" value="F:ATP binding"/>
    <property type="evidence" value="ECO:0007669"/>
    <property type="project" value="UniProtKB-KW"/>
</dbReference>
<dbReference type="GO" id="GO:0005634">
    <property type="term" value="C:nucleus"/>
    <property type="evidence" value="ECO:0007669"/>
    <property type="project" value="TreeGrafter"/>
</dbReference>
<dbReference type="Pfam" id="PF00012">
    <property type="entry name" value="HSP70"/>
    <property type="match status" value="1"/>
</dbReference>
<dbReference type="PANTHER" id="PTHR45639:SF6">
    <property type="entry name" value="HEAT SHOCK 70 KDA PROTEIN 4"/>
    <property type="match status" value="1"/>
</dbReference>
<protein>
    <submittedName>
        <fullName evidence="4">Uncharacterized protein</fullName>
    </submittedName>
</protein>
<evidence type="ECO:0000256" key="2">
    <source>
        <dbReference type="ARBA" id="ARBA00022741"/>
    </source>
</evidence>
<dbReference type="AlphaFoldDB" id="A0A8C7GFQ8"/>
<dbReference type="SUPFAM" id="SSF53067">
    <property type="entry name" value="Actin-like ATPase domain"/>
    <property type="match status" value="1"/>
</dbReference>
<dbReference type="Ensembl" id="ENSOKIT00005045029.1">
    <property type="protein sequence ID" value="ENSOKIP00005042719.1"/>
    <property type="gene ID" value="ENSOKIG00005018048.1"/>
</dbReference>
<keyword evidence="3" id="KW-0067">ATP-binding</keyword>
<comment type="similarity">
    <text evidence="1">Belongs to the heat shock protein 70 family.</text>
</comment>
<dbReference type="PANTHER" id="PTHR45639">
    <property type="entry name" value="HSC70CB, ISOFORM G-RELATED"/>
    <property type="match status" value="1"/>
</dbReference>
<dbReference type="GeneTree" id="ENSGT00940000156067"/>
<evidence type="ECO:0000313" key="4">
    <source>
        <dbReference type="Ensembl" id="ENSOKIP00005042719.1"/>
    </source>
</evidence>
<accession>A0A8C7GFQ8</accession>
<organism evidence="4 5">
    <name type="scientific">Oncorhynchus kisutch</name>
    <name type="common">Coho salmon</name>
    <name type="synonym">Salmo kisutch</name>
    <dbReference type="NCBI Taxonomy" id="8019"/>
    <lineage>
        <taxon>Eukaryota</taxon>
        <taxon>Metazoa</taxon>
        <taxon>Chordata</taxon>
        <taxon>Craniata</taxon>
        <taxon>Vertebrata</taxon>
        <taxon>Euteleostomi</taxon>
        <taxon>Actinopterygii</taxon>
        <taxon>Neopterygii</taxon>
        <taxon>Teleostei</taxon>
        <taxon>Protacanthopterygii</taxon>
        <taxon>Salmoniformes</taxon>
        <taxon>Salmonidae</taxon>
        <taxon>Salmoninae</taxon>
        <taxon>Oncorhynchus</taxon>
    </lineage>
</organism>
<dbReference type="InterPro" id="IPR043129">
    <property type="entry name" value="ATPase_NBD"/>
</dbReference>
<evidence type="ECO:0000313" key="5">
    <source>
        <dbReference type="Proteomes" id="UP000694557"/>
    </source>
</evidence>
<reference evidence="4" key="2">
    <citation type="submission" date="2025-09" db="UniProtKB">
        <authorList>
            <consortium name="Ensembl"/>
        </authorList>
    </citation>
    <scope>IDENTIFICATION</scope>
</reference>
<dbReference type="Gene3D" id="3.30.30.30">
    <property type="match status" value="1"/>
</dbReference>
<name>A0A8C7GFQ8_ONCKI</name>
<dbReference type="Proteomes" id="UP000694557">
    <property type="component" value="Unassembled WGS sequence"/>
</dbReference>
<dbReference type="GO" id="GO:0140662">
    <property type="term" value="F:ATP-dependent protein folding chaperone"/>
    <property type="evidence" value="ECO:0007669"/>
    <property type="project" value="InterPro"/>
</dbReference>
<evidence type="ECO:0000256" key="3">
    <source>
        <dbReference type="ARBA" id="ARBA00022840"/>
    </source>
</evidence>
<sequence length="128" mass="14322">MSYNIFTCYSVMYMEEEKVFSIEQVTAMLLTKMKETAEHALKKPVADCVVSVPCYYTDAERRSVVDAAQIAGLNCLRLMNETTAVALAYGIYKQDLPAPEEKPRIVVFVDIGHSGYQTSVCAFNKGNF</sequence>
<reference evidence="4" key="1">
    <citation type="submission" date="2025-08" db="UniProtKB">
        <authorList>
            <consortium name="Ensembl"/>
        </authorList>
    </citation>
    <scope>IDENTIFICATION</scope>
</reference>
<dbReference type="GO" id="GO:0005829">
    <property type="term" value="C:cytosol"/>
    <property type="evidence" value="ECO:0007669"/>
    <property type="project" value="TreeGrafter"/>
</dbReference>
<dbReference type="Gene3D" id="3.30.420.40">
    <property type="match status" value="2"/>
</dbReference>
<dbReference type="InterPro" id="IPR013126">
    <property type="entry name" value="Hsp_70_fam"/>
</dbReference>
<evidence type="ECO:0000256" key="1">
    <source>
        <dbReference type="ARBA" id="ARBA00007381"/>
    </source>
</evidence>